<reference evidence="2" key="1">
    <citation type="submission" date="2018-12" db="EMBL/GenBank/DDBJ databases">
        <title>Characterization of a N4-like bacteriophage infecting a coral-derived Vibrio strain.</title>
        <authorList>
            <person name="Huang S."/>
        </authorList>
    </citation>
    <scope>NUCLEOTIDE SEQUENCE [LARGE SCALE GENOMIC DNA]</scope>
</reference>
<keyword evidence="3" id="KW-1185">Reference proteome</keyword>
<evidence type="ECO:0000256" key="1">
    <source>
        <dbReference type="SAM" id="MobiDB-lite"/>
    </source>
</evidence>
<feature type="region of interest" description="Disordered" evidence="1">
    <location>
        <begin position="15"/>
        <end position="43"/>
    </location>
</feature>
<dbReference type="Proteomes" id="UP000290131">
    <property type="component" value="Segment"/>
</dbReference>
<evidence type="ECO:0000313" key="2">
    <source>
        <dbReference type="EMBL" id="AZU99615.1"/>
    </source>
</evidence>
<name>A0A3T0IIG0_9CAUD</name>
<gene>
    <name evidence="2" type="ORF">SBP1_gp023</name>
</gene>
<organism evidence="2">
    <name type="scientific">Vibrio virus vB_VspP_SBP1</name>
    <dbReference type="NCBI Taxonomy" id="2500581"/>
    <lineage>
        <taxon>Viruses</taxon>
        <taxon>Duplodnaviria</taxon>
        <taxon>Heunggongvirae</taxon>
        <taxon>Uroviricota</taxon>
        <taxon>Caudoviricetes</taxon>
        <taxon>Schitoviridae</taxon>
        <taxon>Electravirus</taxon>
        <taxon>Electravirus Sbp1</taxon>
    </lineage>
</organism>
<sequence length="53" mass="6185">MEDLLETYRDMAITSGEFRQRNNHKHSTTNSKENNDDSYTPSDCHYALGNNFD</sequence>
<feature type="compositionally biased region" description="Polar residues" evidence="1">
    <location>
        <begin position="28"/>
        <end position="41"/>
    </location>
</feature>
<proteinExistence type="predicted"/>
<evidence type="ECO:0000313" key="3">
    <source>
        <dbReference type="Proteomes" id="UP000290131"/>
    </source>
</evidence>
<accession>A0A3T0IIG0</accession>
<protein>
    <submittedName>
        <fullName evidence="2">Uncharacterized protein</fullName>
    </submittedName>
</protein>
<dbReference type="EMBL" id="MK301608">
    <property type="protein sequence ID" value="AZU99615.1"/>
    <property type="molecule type" value="Genomic_DNA"/>
</dbReference>